<dbReference type="AlphaFoldDB" id="A0AAD9W5R6"/>
<evidence type="ECO:0000256" key="5">
    <source>
        <dbReference type="ARBA" id="ARBA00011738"/>
    </source>
</evidence>
<evidence type="ECO:0000256" key="2">
    <source>
        <dbReference type="ARBA" id="ARBA00004123"/>
    </source>
</evidence>
<evidence type="ECO:0000256" key="11">
    <source>
        <dbReference type="ARBA" id="ARBA00050113"/>
    </source>
</evidence>
<comment type="caution">
    <text evidence="20">The sequence shown here is derived from an EMBL/GenBank/DDBJ whole genome shotgun (WGS) entry which is preliminary data.</text>
</comment>
<evidence type="ECO:0000256" key="6">
    <source>
        <dbReference type="ARBA" id="ARBA00022490"/>
    </source>
</evidence>
<evidence type="ECO:0000256" key="13">
    <source>
        <dbReference type="ARBA" id="ARBA00060700"/>
    </source>
</evidence>
<evidence type="ECO:0000256" key="4">
    <source>
        <dbReference type="ARBA" id="ARBA00006576"/>
    </source>
</evidence>
<dbReference type="GO" id="GO:0046872">
    <property type="term" value="F:metal ion binding"/>
    <property type="evidence" value="ECO:0007669"/>
    <property type="project" value="UniProtKB-KW"/>
</dbReference>
<dbReference type="PROSITE" id="PS51747">
    <property type="entry name" value="CYT_DCMP_DEAMINASES_2"/>
    <property type="match status" value="1"/>
</dbReference>
<dbReference type="Pfam" id="PF00383">
    <property type="entry name" value="dCMP_cyt_deam_1"/>
    <property type="match status" value="1"/>
</dbReference>
<dbReference type="InterPro" id="IPR016193">
    <property type="entry name" value="Cytidine_deaminase-like"/>
</dbReference>
<gene>
    <name evidence="20" type="ORF">N8I77_004288</name>
</gene>
<dbReference type="InterPro" id="IPR021833">
    <property type="entry name" value="DUF3425"/>
</dbReference>
<feature type="region of interest" description="Disordered" evidence="17">
    <location>
        <begin position="254"/>
        <end position="273"/>
    </location>
</feature>
<feature type="domain" description="CMP/dCMP-type deaminase" evidence="19">
    <location>
        <begin position="510"/>
        <end position="628"/>
    </location>
</feature>
<comment type="function">
    <text evidence="12">Catalyzes the hydrolytic deamination of cytosine to uracil or 5-methylcytosine to thymine. Is involved in the pyrimidine salvage pathway, which allows the cell to utilize cytosine for pyrimidine nucleotide synthesis.</text>
</comment>
<dbReference type="FunFam" id="3.40.140.10:FF:000016">
    <property type="entry name" value="Cytosine deaminase"/>
    <property type="match status" value="1"/>
</dbReference>
<accession>A0AAD9W5R6</accession>
<evidence type="ECO:0000256" key="17">
    <source>
        <dbReference type="SAM" id="MobiDB-lite"/>
    </source>
</evidence>
<dbReference type="EC" id="3.5.4.1" evidence="14"/>
<dbReference type="Proteomes" id="UP001265746">
    <property type="component" value="Unassembled WGS sequence"/>
</dbReference>
<reference evidence="20" key="1">
    <citation type="submission" date="2023-06" db="EMBL/GenBank/DDBJ databases">
        <authorList>
            <person name="Noh H."/>
        </authorList>
    </citation>
    <scope>NUCLEOTIDE SEQUENCE</scope>
    <source>
        <strain evidence="20">DUCC20226</strain>
    </source>
</reference>
<evidence type="ECO:0000256" key="7">
    <source>
        <dbReference type="ARBA" id="ARBA00022723"/>
    </source>
</evidence>
<evidence type="ECO:0000256" key="1">
    <source>
        <dbReference type="ARBA" id="ARBA00001947"/>
    </source>
</evidence>
<keyword evidence="7" id="KW-0479">Metal-binding</keyword>
<dbReference type="PANTHER" id="PTHR38116">
    <property type="entry name" value="CHROMOSOME 7, WHOLE GENOME SHOTGUN SEQUENCE"/>
    <property type="match status" value="1"/>
</dbReference>
<dbReference type="GO" id="GO:0019858">
    <property type="term" value="P:cytosine metabolic process"/>
    <property type="evidence" value="ECO:0007669"/>
    <property type="project" value="UniProtKB-ARBA"/>
</dbReference>
<evidence type="ECO:0000256" key="3">
    <source>
        <dbReference type="ARBA" id="ARBA00004496"/>
    </source>
</evidence>
<dbReference type="GO" id="GO:0004131">
    <property type="term" value="F:cytosine deaminase activity"/>
    <property type="evidence" value="ECO:0007669"/>
    <property type="project" value="UniProtKB-EC"/>
</dbReference>
<evidence type="ECO:0000256" key="18">
    <source>
        <dbReference type="SAM" id="SignalP"/>
    </source>
</evidence>
<keyword evidence="18" id="KW-0732">Signal</keyword>
<dbReference type="SUPFAM" id="SSF53927">
    <property type="entry name" value="Cytidine deaminase-like"/>
    <property type="match status" value="1"/>
</dbReference>
<evidence type="ECO:0000313" key="21">
    <source>
        <dbReference type="Proteomes" id="UP001265746"/>
    </source>
</evidence>
<dbReference type="CDD" id="cd01285">
    <property type="entry name" value="nucleoside_deaminase"/>
    <property type="match status" value="1"/>
</dbReference>
<evidence type="ECO:0000256" key="15">
    <source>
        <dbReference type="ARBA" id="ARBA00074321"/>
    </source>
</evidence>
<keyword evidence="9" id="KW-0862">Zinc</keyword>
<evidence type="ECO:0000313" key="20">
    <source>
        <dbReference type="EMBL" id="KAK2610899.1"/>
    </source>
</evidence>
<evidence type="ECO:0000259" key="19">
    <source>
        <dbReference type="PROSITE" id="PS51747"/>
    </source>
</evidence>
<feature type="region of interest" description="Disordered" evidence="17">
    <location>
        <begin position="96"/>
        <end position="138"/>
    </location>
</feature>
<keyword evidence="8" id="KW-0378">Hydrolase</keyword>
<proteinExistence type="inferred from homology"/>
<dbReference type="PANTHER" id="PTHR38116:SF5">
    <property type="entry name" value="BZIP DOMAIN-CONTAINING PROTEIN"/>
    <property type="match status" value="1"/>
</dbReference>
<dbReference type="InterPro" id="IPR002125">
    <property type="entry name" value="CMP_dCMP_dom"/>
</dbReference>
<name>A0AAD9W5R6_PHOAM</name>
<comment type="similarity">
    <text evidence="4">Belongs to the cytidine and deoxycytidylate deaminase family.</text>
</comment>
<feature type="compositionally biased region" description="Low complexity" evidence="17">
    <location>
        <begin position="96"/>
        <end position="116"/>
    </location>
</feature>
<organism evidence="20 21">
    <name type="scientific">Phomopsis amygdali</name>
    <name type="common">Fusicoccum amygdali</name>
    <dbReference type="NCBI Taxonomy" id="1214568"/>
    <lineage>
        <taxon>Eukaryota</taxon>
        <taxon>Fungi</taxon>
        <taxon>Dikarya</taxon>
        <taxon>Ascomycota</taxon>
        <taxon>Pezizomycotina</taxon>
        <taxon>Sordariomycetes</taxon>
        <taxon>Sordariomycetidae</taxon>
        <taxon>Diaporthales</taxon>
        <taxon>Diaporthaceae</taxon>
        <taxon>Diaporthe</taxon>
    </lineage>
</organism>
<keyword evidence="6" id="KW-0963">Cytoplasm</keyword>
<evidence type="ECO:0000256" key="9">
    <source>
        <dbReference type="ARBA" id="ARBA00022833"/>
    </source>
</evidence>
<keyword evidence="10" id="KW-0539">Nucleus</keyword>
<comment type="cofactor">
    <cofactor evidence="1">
        <name>Zn(2+)</name>
        <dbReference type="ChEBI" id="CHEBI:29105"/>
    </cofactor>
</comment>
<feature type="chain" id="PRO_5042256181" description="Cytosine deaminase" evidence="18">
    <location>
        <begin position="20"/>
        <end position="665"/>
    </location>
</feature>
<dbReference type="EMBL" id="JAUJFL010000002">
    <property type="protein sequence ID" value="KAK2610899.1"/>
    <property type="molecule type" value="Genomic_DNA"/>
</dbReference>
<evidence type="ECO:0000256" key="14">
    <source>
        <dbReference type="ARBA" id="ARBA00066550"/>
    </source>
</evidence>
<dbReference type="GO" id="GO:0005634">
    <property type="term" value="C:nucleus"/>
    <property type="evidence" value="ECO:0007669"/>
    <property type="project" value="UniProtKB-SubCell"/>
</dbReference>
<evidence type="ECO:0000256" key="10">
    <source>
        <dbReference type="ARBA" id="ARBA00023242"/>
    </source>
</evidence>
<evidence type="ECO:0000256" key="12">
    <source>
        <dbReference type="ARBA" id="ARBA00056232"/>
    </source>
</evidence>
<feature type="signal peptide" evidence="18">
    <location>
        <begin position="1"/>
        <end position="19"/>
    </location>
</feature>
<keyword evidence="21" id="KW-1185">Reference proteome</keyword>
<feature type="compositionally biased region" description="Polar residues" evidence="17">
    <location>
        <begin position="117"/>
        <end position="130"/>
    </location>
</feature>
<sequence>MCWSAMFCTAHILQHRVMAVLLSSAGPIVRYRGLTIVNEGAYTHTSWGQTHQGASVTLAFSIVRPSPAGANGLIIGERRKQRLALLDRLLEKDQDQAFPASSQESAPAEPASSQPENVQTVSSLTPSDGPSATPLVQLPSSEPLGEVVEAEVPSAFDSLSFDGTWPLSSNDPIWNFAVEQDGTSGMAQPRPELPTLAPSPSSILGCAGQDSSCSDDGVLQGGKRSQNRDFSAAMAFGSTGTFFYTPGQRSMYLLEPSSSPESDKGKAVASKAASLSSSSRLSTTLVPSSRSAASTPCPLPGEESLGEFMDHLMKLRPPNAKRIIYVQQHGLFAAVLDNTLAIGVLDGPKGVFADEANSPFNRDWIDSKGSMELAQIRSKFSAAPKDLQPVDVQITVEHHVYLDVIPFPSFRERTLKALACDPPLFDEDELCYDICNLEGLIVWGSQGNNQGMDACRPWDMRCWEPKPWFLRKYHFLVGGWEDEMWRAARWWHAMRNEKIAAGPFNIIVKMDDSQGLAIAFEEAKQSYSEGGIPIGAALVSKDGKLLGRGHNMRVQLGSAIHHGETSALYNSGRLPARAYQGSTMYTTLSPCDMCTGACLLYGIARVVIGENANFIGGEAYLRSRGVEVVVVSDAGCKELMDKFIAEKPDLWNEDIGVEERVYSKE</sequence>
<comment type="pathway">
    <text evidence="13">Pyrimidine metabolism; UMP biosynthesis via salvage pathway; uracil from cytosine: step 1/1.</text>
</comment>
<comment type="subunit">
    <text evidence="5">Homodimer.</text>
</comment>
<comment type="catalytic activity">
    <reaction evidence="11">
        <text>cytosine + H2O + H(+) = uracil + NH4(+)</text>
        <dbReference type="Rhea" id="RHEA:20605"/>
        <dbReference type="ChEBI" id="CHEBI:15377"/>
        <dbReference type="ChEBI" id="CHEBI:15378"/>
        <dbReference type="ChEBI" id="CHEBI:16040"/>
        <dbReference type="ChEBI" id="CHEBI:17568"/>
        <dbReference type="ChEBI" id="CHEBI:28938"/>
        <dbReference type="EC" id="3.5.4.1"/>
    </reaction>
</comment>
<comment type="subcellular location">
    <subcellularLocation>
        <location evidence="3">Cytoplasm</location>
    </subcellularLocation>
    <subcellularLocation>
        <location evidence="2">Nucleus</location>
    </subcellularLocation>
</comment>
<dbReference type="GO" id="GO:0005737">
    <property type="term" value="C:cytoplasm"/>
    <property type="evidence" value="ECO:0007669"/>
    <property type="project" value="UniProtKB-SubCell"/>
</dbReference>
<evidence type="ECO:0000256" key="8">
    <source>
        <dbReference type="ARBA" id="ARBA00022801"/>
    </source>
</evidence>
<evidence type="ECO:0000256" key="16">
    <source>
        <dbReference type="ARBA" id="ARBA00084039"/>
    </source>
</evidence>
<dbReference type="Gene3D" id="3.40.140.10">
    <property type="entry name" value="Cytidine Deaminase, domain 2"/>
    <property type="match status" value="1"/>
</dbReference>
<protein>
    <recommendedName>
        <fullName evidence="15">Cytosine deaminase</fullName>
        <ecNumber evidence="14">3.5.4.1</ecNumber>
    </recommendedName>
    <alternativeName>
        <fullName evidence="16">Cytosine aminohydrolase</fullName>
    </alternativeName>
</protein>
<dbReference type="Pfam" id="PF11905">
    <property type="entry name" value="DUF3425"/>
    <property type="match status" value="1"/>
</dbReference>